<evidence type="ECO:0000313" key="2">
    <source>
        <dbReference type="EMBL" id="EHC81901.1"/>
    </source>
</evidence>
<protein>
    <submittedName>
        <fullName evidence="2">Uncharacterized protein</fullName>
    </submittedName>
</protein>
<name>G5QPK0_SALRU</name>
<accession>G5QPK0</accession>
<comment type="caution">
    <text evidence="2">The sequence shown here is derived from an EMBL/GenBank/DDBJ whole genome shotgun (WGS) entry which is preliminary data.</text>
</comment>
<dbReference type="AlphaFoldDB" id="G5QPK0"/>
<dbReference type="EMBL" id="AFCT01001804">
    <property type="protein sequence ID" value="EHC81901.1"/>
    <property type="molecule type" value="Genomic_DNA"/>
</dbReference>
<reference evidence="2 3" key="1">
    <citation type="journal article" date="2011" name="BMC Genomics">
        <title>Genome sequencing reveals diversification of virulence factor content and possible host adaptation in distinct subpopulations of Salmonella enterica.</title>
        <authorList>
            <person name="den Bakker H.C."/>
            <person name="Moreno Switt A.I."/>
            <person name="Govoni G."/>
            <person name="Cummings C.A."/>
            <person name="Ranieri M.L."/>
            <person name="Degoricija L."/>
            <person name="Hoelzer K."/>
            <person name="Rodriguez-Rivera L.D."/>
            <person name="Brown S."/>
            <person name="Bolchacova E."/>
            <person name="Furtado M.R."/>
            <person name="Wiedmann M."/>
        </authorList>
    </citation>
    <scope>NUCLEOTIDE SEQUENCE [LARGE SCALE GENOMIC DNA]</scope>
    <source>
        <strain evidence="2 3">A4-653</strain>
    </source>
</reference>
<keyword evidence="1" id="KW-1133">Transmembrane helix</keyword>
<organism evidence="2 3">
    <name type="scientific">Salmonella enterica subsp. enterica serovar Rubislaw str. A4-653</name>
    <dbReference type="NCBI Taxonomy" id="913081"/>
    <lineage>
        <taxon>Bacteria</taxon>
        <taxon>Pseudomonadati</taxon>
        <taxon>Pseudomonadota</taxon>
        <taxon>Gammaproteobacteria</taxon>
        <taxon>Enterobacterales</taxon>
        <taxon>Enterobacteriaceae</taxon>
        <taxon>Salmonella</taxon>
    </lineage>
</organism>
<feature type="transmembrane region" description="Helical" evidence="1">
    <location>
        <begin position="58"/>
        <end position="80"/>
    </location>
</feature>
<proteinExistence type="predicted"/>
<dbReference type="Proteomes" id="UP000004903">
    <property type="component" value="Unassembled WGS sequence"/>
</dbReference>
<sequence length="83" mass="9508">MSHIHLPSVCEKTDIHLPSVCEICEKTDNTLTPEQENRVRHLVHEECYSRDRTALIKLIGLMLLLKLAGTLMLGMLLLVLRLF</sequence>
<gene>
    <name evidence="2" type="ORF">LTSERUB_4955</name>
</gene>
<evidence type="ECO:0000256" key="1">
    <source>
        <dbReference type="SAM" id="Phobius"/>
    </source>
</evidence>
<dbReference type="PATRIC" id="fig|913081.3.peg.3830"/>
<evidence type="ECO:0000313" key="3">
    <source>
        <dbReference type="Proteomes" id="UP000004903"/>
    </source>
</evidence>
<keyword evidence="1" id="KW-0812">Transmembrane</keyword>
<keyword evidence="1" id="KW-0472">Membrane</keyword>